<dbReference type="CDD" id="cd05918">
    <property type="entry name" value="A_NRPS_SidN3_like"/>
    <property type="match status" value="6"/>
</dbReference>
<reference evidence="8 9" key="1">
    <citation type="submission" date="2021-02" db="EMBL/GenBank/DDBJ databases">
        <title>Genome assembly of Pseudopithomyces chartarum.</title>
        <authorList>
            <person name="Jauregui R."/>
            <person name="Singh J."/>
            <person name="Voisey C."/>
        </authorList>
    </citation>
    <scope>NUCLEOTIDE SEQUENCE [LARGE SCALE GENOMIC DNA]</scope>
    <source>
        <strain evidence="8 9">AGR01</strain>
    </source>
</reference>
<comment type="pathway">
    <text evidence="1">Mycotoxin biosynthesis.</text>
</comment>
<dbReference type="SMART" id="SM00823">
    <property type="entry name" value="PKS_PP"/>
    <property type="match status" value="6"/>
</dbReference>
<accession>A0AAN6RFL5</accession>
<dbReference type="InterPro" id="IPR020806">
    <property type="entry name" value="PKS_PP-bd"/>
</dbReference>
<dbReference type="PANTHER" id="PTHR45527:SF16">
    <property type="entry name" value="NONRIBOSOMAL PEPTIDE SYNTHASE ATNA-RELATED"/>
    <property type="match status" value="1"/>
</dbReference>
<dbReference type="InterPro" id="IPR000873">
    <property type="entry name" value="AMP-dep_synth/lig_dom"/>
</dbReference>
<keyword evidence="4" id="KW-0436">Ligase</keyword>
<organism evidence="8 9">
    <name type="scientific">Pseudopithomyces chartarum</name>
    <dbReference type="NCBI Taxonomy" id="1892770"/>
    <lineage>
        <taxon>Eukaryota</taxon>
        <taxon>Fungi</taxon>
        <taxon>Dikarya</taxon>
        <taxon>Ascomycota</taxon>
        <taxon>Pezizomycotina</taxon>
        <taxon>Dothideomycetes</taxon>
        <taxon>Pleosporomycetidae</taxon>
        <taxon>Pleosporales</taxon>
        <taxon>Massarineae</taxon>
        <taxon>Didymosphaeriaceae</taxon>
        <taxon>Pseudopithomyces</taxon>
    </lineage>
</organism>
<feature type="region of interest" description="Disordered" evidence="6">
    <location>
        <begin position="1"/>
        <end position="23"/>
    </location>
</feature>
<feature type="domain" description="Carrier" evidence="7">
    <location>
        <begin position="5111"/>
        <end position="5187"/>
    </location>
</feature>
<dbReference type="InterPro" id="IPR009081">
    <property type="entry name" value="PP-bd_ACP"/>
</dbReference>
<dbReference type="GO" id="GO:0031177">
    <property type="term" value="F:phosphopantetheine binding"/>
    <property type="evidence" value="ECO:0007669"/>
    <property type="project" value="InterPro"/>
</dbReference>
<keyword evidence="2" id="KW-0596">Phosphopantetheine</keyword>
<dbReference type="CDD" id="cd19534">
    <property type="entry name" value="E_NRPS"/>
    <property type="match status" value="1"/>
</dbReference>
<dbReference type="NCBIfam" id="NF003417">
    <property type="entry name" value="PRK04813.1"/>
    <property type="match status" value="7"/>
</dbReference>
<dbReference type="InterPro" id="IPR045851">
    <property type="entry name" value="AMP-bd_C_sf"/>
</dbReference>
<name>A0AAN6RFL5_9PLEO</name>
<proteinExistence type="inferred from homology"/>
<dbReference type="Gene3D" id="3.30.559.30">
    <property type="entry name" value="Nonribosomal peptide synthetase, condensation domain"/>
    <property type="match status" value="8"/>
</dbReference>
<evidence type="ECO:0000313" key="8">
    <source>
        <dbReference type="EMBL" id="KAK3208383.1"/>
    </source>
</evidence>
<dbReference type="InterPro" id="IPR023213">
    <property type="entry name" value="CAT-like_dom_sf"/>
</dbReference>
<dbReference type="GO" id="GO:0044550">
    <property type="term" value="P:secondary metabolite biosynthetic process"/>
    <property type="evidence" value="ECO:0007669"/>
    <property type="project" value="TreeGrafter"/>
</dbReference>
<dbReference type="Gene3D" id="2.30.38.10">
    <property type="entry name" value="Luciferase, Domain 3"/>
    <property type="match status" value="2"/>
</dbReference>
<dbReference type="PROSITE" id="PS00012">
    <property type="entry name" value="PHOSPHOPANTETHEINE"/>
    <property type="match status" value="4"/>
</dbReference>
<dbReference type="Pfam" id="PF00550">
    <property type="entry name" value="PP-binding"/>
    <property type="match status" value="6"/>
</dbReference>
<dbReference type="FunFam" id="3.40.50.12780:FF:000014">
    <property type="entry name" value="Nonribosomal peptide synthetase 1"/>
    <property type="match status" value="3"/>
</dbReference>
<comment type="similarity">
    <text evidence="5">Belongs to the NRP synthetase family.</text>
</comment>
<feature type="domain" description="Carrier" evidence="7">
    <location>
        <begin position="4034"/>
        <end position="4110"/>
    </location>
</feature>
<dbReference type="Gene3D" id="3.40.50.12780">
    <property type="entry name" value="N-terminal domain of ligase-like"/>
    <property type="match status" value="5"/>
</dbReference>
<dbReference type="Proteomes" id="UP001280581">
    <property type="component" value="Unassembled WGS sequence"/>
</dbReference>
<feature type="domain" description="Carrier" evidence="7">
    <location>
        <begin position="1876"/>
        <end position="1952"/>
    </location>
</feature>
<sequence length="7173" mass="796618">MERSKEKDGTKGPYNASADALLAPPRQLNIVESRQTRDDDSWKELLEEDSDFEAVGYWQDLFMDAECVAFPLPTSTDHCRLDSIADHDLATTSRGSLDIPYSVLLYAAWALVVSRTTNAKDVLFGIQDLDQLERNAITYRSPAEAVPMRVDLEKATTTRAYLDLVNNAASESVRFSNHYPAWLKRVSSTLQQQYKFRTVILIKTAENLSDLDPEITENLHGNVYESPALVLNVLYHQDRVVLKVQFDSSVIQRWDVENLLNRLDSTIRALESSALDDLISEISVATSHDLQKIWHQNQSTYAPIDCFIHHAIEEFAQKQPSSPAVCAWDGALTYLELEKSSRNLASRLIDRGVTPGTIVPICFEKSMMTPIIMLAVLKAGGAFLLLDASLPEQRLRQILSQAEANFVICSFANREVISNITGDAMVITKDALAQINSLEGEPRSCLPTDFNSPAYVIFTSGSTGVPKGVSISHKNVASAFLRNEKLFGCDKDSRIYDFASYNFTVSLTNFFMALTQGGCLCVPSEQDRRTDFPGSFEALNSNTVITTPSAIASLSPSDFSGLRLLIFGGEKVSAKDIAPWQNHVTTVIAYANSESTTCVVTCPGEDCINHPGVIGKGLAAVTWVVDPENHDYLLPNGCIGELLIESPLVGRGYVNDAIKTAAVFIEDPIWLINGVNGHPGRHGRLYKTGDLVCKDQAGRLNYVSRKDAQVKIRGQRIELGDVEHCVQDCLSDTVSNVVVDVIQTDTEKAKSTLVAFLLRRDDIAQKGGRTSSPTEVIPIPGLVEDHLLERLPSYMIPVLFIYIAALPTTGTGKINRKALRQAGELLCLQSFGSTLWNTADRTVRSMNGTEQKLADIWAEVLNINRSTIGPEQSFLALGGDSISAVEVVAAGRELGFGLSVVDVLRYSKLHRVAERVFELDTLPSKDPPPFALLTHEGTETSRKADISFHCQLDTDMIADAYPCTPLQEGLISLESIRPGDYITQIIVDLGPEISVPRFRAAWDRLYEQLGILRTRIVHHPKNGLLQVEMKDTIDWTVTHGLDSYLKKDKLKPMGLGQPLTRYAIVGDDVRKDHWFVWTSHHALYDAWSMSLIVKALSSFYSGGVIHRGPSFRNFIQHRLGSDQATTMSYWRHALSGYNSVQFPNLPASVVETTANDYLDYKIIKPRQITSNVTVSTLIRAAWAVVVSQVANSKDVVFGTTMSGRNTEILDIDKIIGPTIATVPVRIKFTSGQTVTSFLRQVQQQSMDMIPHEHFGLQNIAKLSQDCQRGIQFQTLLVVQPQNEKEISSDLGTWRLVAEPHWLNTYALTLSFHLDQQFIQAKASFDSTVIQSQLVKKMLQRVNTVLQQLSQSGKGETVEELRIITDEEMDTIWSWNENVPLSTNECVHTLFTQIAQSQRDSPAICSWDGELTFGELDMLSTRLAGYLQNRGVKVEEIVPVCFEKSMWTVVAMMGILKAGGAFTPLDPNHPTHRHREIITQTNANIVLTSPQYASLWNDAGLVVIEVNSTAFSEIPEGLGPKSHQVAPENIITRFLQVTAYTADISITEIFTTLLHGGCVCVLSDHDKHNDLSGAIARLGATWAYLTPTMARLLDPATVPSLEKLLLGGEPVTTEECQKWSGKLELVNTYGPTECAVLCSAYFGLEGFHSGLIGKAISSVMWIVDQDNHHRLVPIGSVGEIVIEGPIVGRGYLDDPVKSEQAFIRDPAWLVQGSGKYTGREGRILYKTGDLAYYKPNGDLVCVGRKDGQIKIRGQRVELGEVEHHVHRLIPQAHQIAVEVLTLPGDGDRKTLTAFLGMSANSDQIALVPRLRDERITESELTNLLPEHMVPRIYVSLPTIPLTASGKTDRKQLRSIGELLAADQIHAMRTLDSHHDRPPSTAKQISLQKLWAKVLGLESENIFLDNSFFQLGGDSIDAMKLVSDARREGIEFTVADVFRNHKLESLADKASMNEGLIHRACDNIVPFSLLGISADVAHTTQSAAASCQVEVTAIEDIYPCSPLQEGLYALSFKKPGDYVMQSIMELSPEVNESAFRSAWEKVVDLNGVLRTRIIQDSKFGLVQTVISENLRWDSVESLDSYLASTKSSLVSLGAPISRYALVRDVDSNKRLFVWTVHHALYDAWTLSRITDQVRSIYHSHTLQKHPPFQTFVKYLQGQDMVATTQFWQKQFKGCQAIPFPSPPSDVREISAEAILEYQSSALPQLPEDITIATLIHGAWAIVVGCHTNKDDVVFGVTVSGRNAPVPDIDMIVGPTIATVPVRAQLAPTTKISEFLQGLRNNSIDSIQYEQTGLQRIAQMGQDTKNACKFQTLLVVEPEISEETRRLGTWQIKSDMQDFASYPLVLQFAPDHQEIHVTANFDETVVGRDTVKTMVSQCLFVMEQLSDNYCQAKIEDVDLLTVEDRDQLWEWNHTMPPTVNKCVHEVFNEQVRLRIDAPAISAWDGRMAYSELDEISSRFSTELISMGLKTGDIVPLCFEKSKWAVVAMIAVLKAGGTFTSLDPDHPPSRHKDILDQTGASFVFTSAQCSLLWKDSDYHVSIVSEETIPRPRDRAEPTDIHPGTAAYIIFTSGSTGTPKGVILEHQAVVTSCLGHGKVLGFNSQTRALQFSSYTFDACISEIITTLLHGGCVCVPCEADRRNHVGDFINRNSVNWVFLTPAIVQLLDPETVPTVKILAVGGEVVNPKMWTAWRGRQVKAINVYGPTECCIYCTAHHGIDDFHSGLIGKSIASVSWIVDPEDPQRLAPFGSVGELLIEGPILARGYLDHSKTDAAFIKDPAWLLHGSKSYPGRNGRLYKTGDLAYYKPDGSIVCIGRKDSQVKIRGQRVELGDIEYHIKECMPQVEQVAAEVIMPIEGKGSTAVAAFVQADEETHTLLLSAGYATGSNDPRAHIVFPPEVHEKLTERLPQYMVPSIWVLVQRIPITTSGKTDRKELRKILASFTTDQLAEIRTSAQSQKRHPRTQNEITMRRLWAQVLDIQSSNVGLDDSFLQLGGDSVSAMKLVAVARDEGIHITVADIFRNSKLVQLADVGRSQMHYTTKDATPFSLLVKNLDRYQLCQDISARCATNPESIEDVYPCSPLQEGMIYLTLKRPRNYVVNLVLQLHDTVDVTKFQAAWQQVVQANPILRTMFVQHSTLGLLQAVSTESLQWAKPDNLKSYLAEQDINPFGLNALMARYAIIREPGSSRPYFVWTLHHALYDGWSLPYMIDEVRSAYRGRQLKINPRFSNFIRYIRALDQDAAAKYWNSSLSSCQATPFPPLPPKLLQPIADSFLTRTCLSIPVLDSDTTYSTYIRAAWAIVSSYYTHSDDITFGATMSGRSAPVHGIESMVGPTIATVPVRIRVLKQQSVARFLQEIQDQGTGMIPYEQTGLQQIRKAGPGASVACDFQTLLVIQQTKEYLSDNSTFGEWQSNLEQQNFTTFGLALQFIPTSKDLKIMAAFDSRVIKTWQTERILSQLDFVVHQLAAAGTSTTLGDIDIVTPEDMEEIWTQNSTVPQAIERCVHDLFSEQARAHPTSPAISGWDGGSTYEELDEMSNELADYLVDKGINSEDLIPLCFEKSMWTVVAMLGVLKAGGAFVPLDPDHPRSRKQGILEKINAKLILCSDQHLRDWEDSSWNCTAVSRSSYHQLRNGEKRVPSLVSPRNTAYAMFTSGSTGLPKGVILEHQAVSTSCIAHGKSLQFSSKTRALQFSAYTFDVCIAEIFTTLLHGGCICIPSESQRRDDLTMTINALKVNWVSLTPSVARTLDADKLLLEHIALGGEKVSEEDWGLFSHIAKRSITYGPTECCVYCTWAPHSRDFSSGMIGKSVGSLSWVVDPEDHQKLAPIGSIGELLVEGPILARGYLEDEEKTRAAFVQDPSWLVRGCGTRPGRSGRMYKTGDLVRYSSTGDLIYVGRKDGQVKIRGQRVELGELEHHVREEIPEAKQIAVEIINPDGDQNHKVLAGFLKLEDDFADKLSSTNDAVEATGLEARVVFPNHAIERLRDQLPGYMLPQVYLSIPKLPFTTSGKIDRVRLRELGATLSTHQLARLQTSAEKRPPVTDKEKRLQKLWAQTLSIKPEDIGLDDSFFRLGGDSIAAMKLVGKARQENLSLTVAKLFEHPKLVDLAAVDEKPVTEISKKLLPFSLLSIEEKDIGRLLEDVATNCNVDSKSIEDIYPCSPLQEGLVSLALRNPGDYIMRGVLRLHNNVDLAKFQSAWELIVHSMPILRTRIIQHTSYGLLQAVIKETCRWTLSDDLDGCISKEKSTAMALGDQFSRYGLVRQPNEDQAYFVWSIHHALYDGWSMSKILESVRNVYKGATIEKLPNFSVFLEYLNHQDENNARMYWENALADCQAIIFPQSPLGKAPVASAMVEYRCSSLPRMRHENTTASTLIRAAWAFITSAYTSSDDVVFGCTITGRNASIPRIEDMVGPTIATVPVRIRVHRDASIFTFLETVQQQSTGMIPYEQTGLQRISKLASYTQLACSFQTLLVVQPGGNSFEDEEVLGQWESHSALQDFTTYGLTVQCAVSANGIHVTSSFDPDMISPWNVRRMLGQLDSVIQQMSRAKNGARLSHIDTLSPQDRTDLGQWSKSMPTAVDRCLHDIFGEQAKAKAHAPALCAWDGALNYGQLDNLSTRLAGYLQHILDIKPDGVVPMCFEKSMWTTVAMLGILKAGGAFLLLDPTLPVERLKLITRRVSSTAILTSRASLSVTEKISTKTIVVDDSLMSKITQYSAFKRVASPAHLAYVIFTSGSTGEPKGCGIEHRSTCTAVMSHGPLMGVNGSTRTLQFGSYSFAGSLVETLPTLLLGGCVCIPAEEARMTGLSSAMEKMGVNWAFLTSTVLDLIQSHTVPSLKTLCIGGEQIRTSQVKEWSKFVHLRQTYGSSETSGVISSQRLTKVSTVRDVGKANTGIYWIIDPTDTNRLAPVGAIGEVLVEGYIVGRGYLGDKERTAAVFLEIPSWRKDFACQTPGTQFYKTGDLARYKSDGSIELWGRKDSQIKLRGQRIELGEIEHQARLSGLTSEEIAVELISLQGTEAITLVCFVTPGNSANGEMVHFDGSLLSNSQLKHAVEKIQRRLEQNLPQFMIPTVFIPIPCLPKTPSRKTDRRKLREIGASLSGDQLGRLRTMGNSHKAQPTTEMEDKIRKLWARTLNLEPSQIGIDDSFFRLGGDSITAMQLSSMARSVQIRITTSDIFRMKNISQLASHVVSSSSIEDVASSQTHLDTPFGLTPIQHLYLERLDRTGKAIFDQCFFLRINIPVHFESIKASFMSVVERHPMLRARFSRGTEGRWHQYISGNCADSFEIIQHQSGSDAGIIECLTQSRRDLNIETGPIMKAVLCEDDEDQALFVTIHHLVIDLVSWRIILEELECVLLGNDLPRTTSASFQSWRALQAEHAFKMKKASEIALERGHSSDLSYWGMQSCAITQKNAISHSFKLDNKATSDLFGVCNDTLQTKPLELMIATLIHSFSSVFSDRGAPTIFNETHGREPWNDSLDLSRTVGWFTSILPVTPSRHVNESIFETVRRTKDYMRSFSHNGWLYFASLFTDETSASEFTSLFPVEVMFNYLGKYQQLERADSLFSRKPIPVGCEETLATDSLRFSLFAISLIVEKGCATVTFEFDSRMKHQSRIIRWVQKFEEALNDLPVVLLGRDPEWTLSDCSLSMKSYEDLDNFRTATLSGLSLSLEDIEDLFPCSPMQEGILMSQSRDSSMYWVRIIFEVIPTPKSNVDPDKLHTAWNAVVKKHSLLRSLIVRDIPGTPGISNLILKDPEPTVSRIQGLKKGLATESFEGHLKQHCLKSSDLPHHLCIGECEDGGVFVCFDISHAIIDAHSQMIILRDLQSAYDGNMESLPQAAQFKDVISYHHENVEEESYRYWSEYLQGTEPCHFPTLTEGRNDTHRSGKARVPAIDAEAMHAFCQLWDITPSTVIQTAWALVMKSYTGLDTVCFGSLSSGRDLPIDDVENIYGPLITMIACKLHLNAGFRVLESLKTLQNDYLNSLAYRDFPLRRIHKMLHLKTDALFNSAVSIQRVSQKYVADGSSISFRAERSDDFTEYDIMINGAYDNSEVQLELTYRSTCMDDFQAKTLTEALSKAIQSIIAGPESLISDLDLITETEKQQIWNWNQSLPDIVERCIHDVFAENAKLQPDYPAICAWDGTLTYTELDQLSTSLAAQIQQKYRISPEDIVLLCFEKSMWTIVAMVAVSKAGGVFAPLDPDHPQSRHQDIIAQTNSKLILTCSRYLPSLEWVGIDVLTVNSASIRSSANSRQLRSELSPSSAAYVIFTSGSTGKPKGVVQRHQSAVTSCLGHGKTFGLTSNTRFLQFATYTFDASITEIITTLLYGGCVCVPSEEDRRDNLAKFINSTRVNTANLTPTVARLLNPNSVPTLKYLVLSGEQVNLTDWEAWNGHAQTINAYGPAECCVKCAAFVGDRGFRTGLIGKSIASVSWIASAQNHENLVPIGAIGELLVEGHILAREYLGDSEKSRAAFISNPRWLSEGSQIIPGRKGRLYKTGDLVRYEKSGNLVYIGRKDGQVKIRGQRVETGEIEFHIRESMSELEKIAVETFLPAGETTKAVLAAFMQLSNRGGIDHPSGTGVNGMSDVQLVYPQTLDQSLAQRLPHHMVPNYYFSLAKLPTTTSGKINRKQLREIGNSFSAQELANMRKLNAGETRRPSTDMERKLQMLWARVLNMEAGSIGLDDDFFDLGGDSVLAMKLVSEAREVNIRLTSANIIRAPRLCHLACLPIGFEKSSGEETKPFSLIPTSVRESILSDPYPFGRDTSLDNIEDVLPTTYFQNFSISEGVKTPDAAFNYLFIKIGPELDVEKLKRSCVSLVRHLPMLRTQFAYLQGSLYQVVLRDIELPFTVHDIHSSPDQVSNEICLQDLSATSPLSTPTRFILLRHSSNKHQLIIRLSHAQYDGFCLPILTNKLISLYKDQYPGVTPEFSKFLAYIQSQESSSVAHWQHVLKGSQPSRVLPHLKPQPGSTVAPQKIKAEQTIQKPTLPSNLTLSSVVSAAWALVLSQITGTDDVVFGNLLAGRDAEVDEISEIFGPCINVVPVRALVEFSTTSEDFIRSIRDQSANMGTSDSMGLHDIISQCTEWPIDSTLDSVIYYQGIEAHPEIEFAGATARTEWFDNPSIVLPHLGVAFYPSANNLKVQITGHTKMLTAERAESLVSSICHAIEVLSYNLTIPLGSCTF</sequence>
<dbReference type="CDD" id="cd19542">
    <property type="entry name" value="CT_NRPS-like"/>
    <property type="match status" value="2"/>
</dbReference>
<dbReference type="InterPro" id="IPR006162">
    <property type="entry name" value="Ppantetheine_attach_site"/>
</dbReference>
<dbReference type="EMBL" id="WVTA01000007">
    <property type="protein sequence ID" value="KAK3208383.1"/>
    <property type="molecule type" value="Genomic_DNA"/>
</dbReference>
<dbReference type="PANTHER" id="PTHR45527">
    <property type="entry name" value="NONRIBOSOMAL PEPTIDE SYNTHETASE"/>
    <property type="match status" value="1"/>
</dbReference>
<dbReference type="Gene3D" id="3.30.559.10">
    <property type="entry name" value="Chloramphenicol acetyltransferase-like domain"/>
    <property type="match status" value="7"/>
</dbReference>
<evidence type="ECO:0000256" key="1">
    <source>
        <dbReference type="ARBA" id="ARBA00004685"/>
    </source>
</evidence>
<keyword evidence="3" id="KW-0597">Phosphoprotein</keyword>
<dbReference type="InterPro" id="IPR020845">
    <property type="entry name" value="AMP-binding_CS"/>
</dbReference>
<dbReference type="FunFam" id="3.40.50.980:FF:000001">
    <property type="entry name" value="Non-ribosomal peptide synthetase"/>
    <property type="match status" value="1"/>
</dbReference>
<dbReference type="Gene3D" id="3.30.300.30">
    <property type="match status" value="6"/>
</dbReference>
<dbReference type="SUPFAM" id="SSF52777">
    <property type="entry name" value="CoA-dependent acyltransferases"/>
    <property type="match status" value="15"/>
</dbReference>
<gene>
    <name evidence="8" type="ORF">GRF29_77g557351</name>
</gene>
<feature type="domain" description="Carrier" evidence="7">
    <location>
        <begin position="6648"/>
        <end position="6724"/>
    </location>
</feature>
<evidence type="ECO:0000256" key="4">
    <source>
        <dbReference type="ARBA" id="ARBA00022598"/>
    </source>
</evidence>
<dbReference type="InterPro" id="IPR042099">
    <property type="entry name" value="ANL_N_sf"/>
</dbReference>
<dbReference type="PROSITE" id="PS00455">
    <property type="entry name" value="AMP_BINDING"/>
    <property type="match status" value="4"/>
</dbReference>
<dbReference type="InterPro" id="IPR010071">
    <property type="entry name" value="AA_adenyl_dom"/>
</dbReference>
<evidence type="ECO:0000256" key="5">
    <source>
        <dbReference type="ARBA" id="ARBA00029454"/>
    </source>
</evidence>
<dbReference type="Pfam" id="PF00668">
    <property type="entry name" value="Condensation"/>
    <property type="match status" value="7"/>
</dbReference>
<evidence type="ECO:0000256" key="2">
    <source>
        <dbReference type="ARBA" id="ARBA00022450"/>
    </source>
</evidence>
<comment type="caution">
    <text evidence="8">The sequence shown here is derived from an EMBL/GenBank/DDBJ whole genome shotgun (WGS) entry which is preliminary data.</text>
</comment>
<dbReference type="CDD" id="cd19545">
    <property type="entry name" value="FUM14_C_NRPS-like"/>
    <property type="match status" value="4"/>
</dbReference>
<evidence type="ECO:0000256" key="6">
    <source>
        <dbReference type="SAM" id="MobiDB-lite"/>
    </source>
</evidence>
<protein>
    <recommendedName>
        <fullName evidence="7">Carrier domain-containing protein</fullName>
    </recommendedName>
</protein>
<evidence type="ECO:0000256" key="3">
    <source>
        <dbReference type="ARBA" id="ARBA00022553"/>
    </source>
</evidence>
<dbReference type="FunFam" id="3.30.300.30:FF:000015">
    <property type="entry name" value="Nonribosomal peptide synthase SidD"/>
    <property type="match status" value="6"/>
</dbReference>
<feature type="compositionally biased region" description="Basic and acidic residues" evidence="6">
    <location>
        <begin position="1"/>
        <end position="10"/>
    </location>
</feature>
<dbReference type="SUPFAM" id="SSF56801">
    <property type="entry name" value="Acetyl-CoA synthetase-like"/>
    <property type="match status" value="6"/>
</dbReference>
<dbReference type="NCBIfam" id="TIGR01733">
    <property type="entry name" value="AA-adenyl-dom"/>
    <property type="match status" value="5"/>
</dbReference>
<dbReference type="FunFam" id="3.30.559.30:FF:000002">
    <property type="entry name" value="Nonribosomal peptide synthase Pes1"/>
    <property type="match status" value="1"/>
</dbReference>
<dbReference type="InterPro" id="IPR036736">
    <property type="entry name" value="ACP-like_sf"/>
</dbReference>
<dbReference type="GO" id="GO:0016874">
    <property type="term" value="F:ligase activity"/>
    <property type="evidence" value="ECO:0007669"/>
    <property type="project" value="UniProtKB-KW"/>
</dbReference>
<dbReference type="Gene3D" id="3.40.50.980">
    <property type="match status" value="3"/>
</dbReference>
<feature type="domain" description="Carrier" evidence="7">
    <location>
        <begin position="2956"/>
        <end position="3032"/>
    </location>
</feature>
<dbReference type="Gene3D" id="1.10.1200.10">
    <property type="entry name" value="ACP-like"/>
    <property type="match status" value="6"/>
</dbReference>
<dbReference type="InterPro" id="IPR001242">
    <property type="entry name" value="Condensation_dom"/>
</dbReference>
<dbReference type="GO" id="GO:0043041">
    <property type="term" value="P:amino acid activation for nonribosomal peptide biosynthetic process"/>
    <property type="evidence" value="ECO:0007669"/>
    <property type="project" value="TreeGrafter"/>
</dbReference>
<dbReference type="GO" id="GO:0005737">
    <property type="term" value="C:cytoplasm"/>
    <property type="evidence" value="ECO:0007669"/>
    <property type="project" value="TreeGrafter"/>
</dbReference>
<dbReference type="SMART" id="SM01294">
    <property type="entry name" value="PKS_PP_betabranch"/>
    <property type="match status" value="1"/>
</dbReference>
<dbReference type="FunFam" id="3.30.559.30:FF:000003">
    <property type="entry name" value="Nonribosomal peptide synthase SidD"/>
    <property type="match status" value="4"/>
</dbReference>
<evidence type="ECO:0000259" key="7">
    <source>
        <dbReference type="PROSITE" id="PS50075"/>
    </source>
</evidence>
<dbReference type="Pfam" id="PF00501">
    <property type="entry name" value="AMP-binding"/>
    <property type="match status" value="7"/>
</dbReference>
<dbReference type="PROSITE" id="PS50075">
    <property type="entry name" value="CARRIER"/>
    <property type="match status" value="6"/>
</dbReference>
<evidence type="ECO:0000313" key="9">
    <source>
        <dbReference type="Proteomes" id="UP001280581"/>
    </source>
</evidence>
<dbReference type="FunFam" id="1.10.1200.10:FF:000005">
    <property type="entry name" value="Nonribosomal peptide synthetase 1"/>
    <property type="match status" value="5"/>
</dbReference>
<dbReference type="SUPFAM" id="SSF47336">
    <property type="entry name" value="ACP-like"/>
    <property type="match status" value="6"/>
</dbReference>
<keyword evidence="9" id="KW-1185">Reference proteome</keyword>
<feature type="domain" description="Carrier" evidence="7">
    <location>
        <begin position="844"/>
        <end position="920"/>
    </location>
</feature>